<dbReference type="AlphaFoldDB" id="A0AA39KRW5"/>
<dbReference type="EMBL" id="JAQQBR010000201">
    <property type="protein sequence ID" value="KAK0171489.1"/>
    <property type="molecule type" value="Genomic_DNA"/>
</dbReference>
<feature type="region of interest" description="Disordered" evidence="1">
    <location>
        <begin position="136"/>
        <end position="191"/>
    </location>
</feature>
<keyword evidence="3" id="KW-1185">Reference proteome</keyword>
<evidence type="ECO:0000313" key="2">
    <source>
        <dbReference type="EMBL" id="KAK0171489.1"/>
    </source>
</evidence>
<accession>A0AA39KRW5</accession>
<reference evidence="2" key="1">
    <citation type="journal article" date="2023" name="bioRxiv">
        <title>Scaffold-level genome assemblies of two parasitoid biocontrol wasps reveal the parthenogenesis mechanism and an associated novel virus.</title>
        <authorList>
            <person name="Inwood S."/>
            <person name="Skelly J."/>
            <person name="Guhlin J."/>
            <person name="Harrop T."/>
            <person name="Goldson S."/>
            <person name="Dearden P."/>
        </authorList>
    </citation>
    <scope>NUCLEOTIDE SEQUENCE</scope>
    <source>
        <strain evidence="2">Lincoln</strain>
        <tissue evidence="2">Whole body</tissue>
    </source>
</reference>
<name>A0AA39KRW5_MICHY</name>
<gene>
    <name evidence="2" type="ORF">PV327_011219</name>
</gene>
<protein>
    <submittedName>
        <fullName evidence="2">Uncharacterized protein</fullName>
    </submittedName>
</protein>
<reference evidence="2" key="2">
    <citation type="submission" date="2023-03" db="EMBL/GenBank/DDBJ databases">
        <authorList>
            <person name="Inwood S.N."/>
            <person name="Skelly J.G."/>
            <person name="Guhlin J."/>
            <person name="Harrop T.W.R."/>
            <person name="Goldson S.G."/>
            <person name="Dearden P.K."/>
        </authorList>
    </citation>
    <scope>NUCLEOTIDE SEQUENCE</scope>
    <source>
        <strain evidence="2">Lincoln</strain>
        <tissue evidence="2">Whole body</tissue>
    </source>
</reference>
<dbReference type="Proteomes" id="UP001168972">
    <property type="component" value="Unassembled WGS sequence"/>
</dbReference>
<sequence>MCDILPKKAKYSFVESWVLDKVFQYWIQKVPSNEVEYQCTACDRQISCSTHPSKYAQTARQKYNLEYKQPHLYHFSSILSDSTSQKAMFKKSWMEIEEFKPWLREVPHDPQSYFCLMCKKSNTVHEINVSHLYRHAESESHMKTAEAHVKETTGEDQRRNTVDESSSFESRKKKLTLNTPRSLQNITSRYD</sequence>
<feature type="compositionally biased region" description="Polar residues" evidence="1">
    <location>
        <begin position="176"/>
        <end position="191"/>
    </location>
</feature>
<evidence type="ECO:0000256" key="1">
    <source>
        <dbReference type="SAM" id="MobiDB-lite"/>
    </source>
</evidence>
<evidence type="ECO:0000313" key="3">
    <source>
        <dbReference type="Proteomes" id="UP001168972"/>
    </source>
</evidence>
<comment type="caution">
    <text evidence="2">The sequence shown here is derived from an EMBL/GenBank/DDBJ whole genome shotgun (WGS) entry which is preliminary data.</text>
</comment>
<proteinExistence type="predicted"/>
<feature type="compositionally biased region" description="Basic and acidic residues" evidence="1">
    <location>
        <begin position="136"/>
        <end position="162"/>
    </location>
</feature>
<organism evidence="2 3">
    <name type="scientific">Microctonus hyperodae</name>
    <name type="common">Parasitoid wasp</name>
    <dbReference type="NCBI Taxonomy" id="165561"/>
    <lineage>
        <taxon>Eukaryota</taxon>
        <taxon>Metazoa</taxon>
        <taxon>Ecdysozoa</taxon>
        <taxon>Arthropoda</taxon>
        <taxon>Hexapoda</taxon>
        <taxon>Insecta</taxon>
        <taxon>Pterygota</taxon>
        <taxon>Neoptera</taxon>
        <taxon>Endopterygota</taxon>
        <taxon>Hymenoptera</taxon>
        <taxon>Apocrita</taxon>
        <taxon>Ichneumonoidea</taxon>
        <taxon>Braconidae</taxon>
        <taxon>Euphorinae</taxon>
        <taxon>Microctonus</taxon>
    </lineage>
</organism>